<evidence type="ECO:0000256" key="2">
    <source>
        <dbReference type="ARBA" id="ARBA00022525"/>
    </source>
</evidence>
<dbReference type="PANTHER" id="PTHR11967">
    <property type="entry name" value="ALPHA-1-ACID GLYCOPROTEIN"/>
    <property type="match status" value="1"/>
</dbReference>
<keyword evidence="5" id="KW-1133">Transmembrane helix</keyword>
<dbReference type="AlphaFoldDB" id="A0A8C6UQQ2"/>
<dbReference type="SUPFAM" id="SSF50814">
    <property type="entry name" value="Lipocalins"/>
    <property type="match status" value="1"/>
</dbReference>
<evidence type="ECO:0000256" key="5">
    <source>
        <dbReference type="SAM" id="Phobius"/>
    </source>
</evidence>
<evidence type="ECO:0000256" key="4">
    <source>
        <dbReference type="ARBA" id="ARBA00023180"/>
    </source>
</evidence>
<evidence type="ECO:0000256" key="1">
    <source>
        <dbReference type="ARBA" id="ARBA00004613"/>
    </source>
</evidence>
<evidence type="ECO:0000256" key="3">
    <source>
        <dbReference type="ARBA" id="ARBA00022729"/>
    </source>
</evidence>
<dbReference type="GO" id="GO:0005576">
    <property type="term" value="C:extracellular region"/>
    <property type="evidence" value="ECO:0007669"/>
    <property type="project" value="UniProtKB-SubCell"/>
</dbReference>
<keyword evidence="5" id="KW-0812">Transmembrane</keyword>
<organism evidence="6 7">
    <name type="scientific">Neogobius melanostomus</name>
    <name type="common">round goby</name>
    <dbReference type="NCBI Taxonomy" id="47308"/>
    <lineage>
        <taxon>Eukaryota</taxon>
        <taxon>Metazoa</taxon>
        <taxon>Chordata</taxon>
        <taxon>Craniata</taxon>
        <taxon>Vertebrata</taxon>
        <taxon>Euteleostomi</taxon>
        <taxon>Actinopterygii</taxon>
        <taxon>Neopterygii</taxon>
        <taxon>Teleostei</taxon>
        <taxon>Neoteleostei</taxon>
        <taxon>Acanthomorphata</taxon>
        <taxon>Gobiaria</taxon>
        <taxon>Gobiiformes</taxon>
        <taxon>Gobioidei</taxon>
        <taxon>Gobiidae</taxon>
        <taxon>Benthophilinae</taxon>
        <taxon>Neogobiini</taxon>
        <taxon>Neogobius</taxon>
    </lineage>
</organism>
<evidence type="ECO:0000313" key="6">
    <source>
        <dbReference type="Ensembl" id="ENSNMLP00000037342.1"/>
    </source>
</evidence>
<evidence type="ECO:0000313" key="7">
    <source>
        <dbReference type="Proteomes" id="UP000694523"/>
    </source>
</evidence>
<dbReference type="Gene3D" id="2.40.128.20">
    <property type="match status" value="1"/>
</dbReference>
<reference evidence="6" key="2">
    <citation type="submission" date="2025-09" db="UniProtKB">
        <authorList>
            <consortium name="Ensembl"/>
        </authorList>
    </citation>
    <scope>IDENTIFICATION</scope>
</reference>
<protein>
    <submittedName>
        <fullName evidence="6">Uncharacterized protein</fullName>
    </submittedName>
</protein>
<dbReference type="Proteomes" id="UP000694523">
    <property type="component" value="Unplaced"/>
</dbReference>
<keyword evidence="3" id="KW-0732">Signal</keyword>
<keyword evidence="2" id="KW-0964">Secreted</keyword>
<reference evidence="6" key="1">
    <citation type="submission" date="2025-08" db="UniProtKB">
        <authorList>
            <consortium name="Ensembl"/>
        </authorList>
    </citation>
    <scope>IDENTIFICATION</scope>
</reference>
<dbReference type="Ensembl" id="ENSNMLT00000041586.1">
    <property type="protein sequence ID" value="ENSNMLP00000037342.1"/>
    <property type="gene ID" value="ENSNMLG00000023117.1"/>
</dbReference>
<name>A0A8C6UQQ2_9GOBI</name>
<proteinExistence type="predicted"/>
<dbReference type="InterPro" id="IPR012674">
    <property type="entry name" value="Calycin"/>
</dbReference>
<feature type="transmembrane region" description="Helical" evidence="5">
    <location>
        <begin position="27"/>
        <end position="47"/>
    </location>
</feature>
<comment type="subcellular location">
    <subcellularLocation>
        <location evidence="1">Secreted</location>
    </subcellularLocation>
</comment>
<sequence>ISKMYFTKTSLVSLIVNNPALSQESKLLLIFLILIQVLGRFYFMAGFTDNPLYRTLLGLTSSFWFNITDTQTGLGLHQFNKMNGTCVESRANATISGDTVTVLSSSSMVLDIKATASDISSFIRKLNLDPKDFSPSLNTRSFYLMKAEVSDTDLQLFRDHARCAGITGEPDYIHQKEQVYCSEEESVLLLF</sequence>
<keyword evidence="4" id="KW-0325">Glycoprotein</keyword>
<accession>A0A8C6UQQ2</accession>
<dbReference type="PANTHER" id="PTHR11967:SF2">
    <property type="entry name" value="ALPHA-1-ACID GLYCOPROTEIN 1"/>
    <property type="match status" value="1"/>
</dbReference>
<keyword evidence="5" id="KW-0472">Membrane</keyword>
<keyword evidence="7" id="KW-1185">Reference proteome</keyword>